<dbReference type="Proteomes" id="UP000644756">
    <property type="component" value="Unassembled WGS sequence"/>
</dbReference>
<dbReference type="EMBL" id="BMGR01000005">
    <property type="protein sequence ID" value="GGG01430.1"/>
    <property type="molecule type" value="Genomic_DNA"/>
</dbReference>
<dbReference type="AlphaFoldDB" id="A0A917CXX7"/>
<evidence type="ECO:0000256" key="1">
    <source>
        <dbReference type="ARBA" id="ARBA00004196"/>
    </source>
</evidence>
<dbReference type="PANTHER" id="PTHR30036">
    <property type="entry name" value="D-XYLOSE-BINDING PERIPLASMIC PROTEIN"/>
    <property type="match status" value="1"/>
</dbReference>
<sequence>MTVRWGVVATSGYKLLTLCFIAILFVSGCGTEAANSNQDEVVYVNEDKEERIAQRLQDVQSKPYTIAVVPKLTGISYYEAAEEGAMEAAEDLNVNVIFTGPPVGDVTLQMKVIEELIARKVDAIAVSANDPFKLLPVLKKAREQNIKVITWDGDTDPIGREFFVNMVDPQTLGRHLMDNLALSLNEKGKFAIITSSLTASNTTDWIKWIKIQQKEYYPEMKLTEIVSSNDSYDNAYEAAKYLMNEYPDLSGIIGVSAVAPSAAAKAIQAAGKSNSVKVVGLSLPNAMRDYIKEGVTPNITLWSPQRLGYLTVALAKNLLDGEFPYDQQEIPKVGNIRVKDNVVIMGVPIVFTKENIDQYDF</sequence>
<evidence type="ECO:0000313" key="4">
    <source>
        <dbReference type="EMBL" id="GGG01430.1"/>
    </source>
</evidence>
<dbReference type="CDD" id="cd06302">
    <property type="entry name" value="PBP1_LsrB_Quorum_Sensing-like"/>
    <property type="match status" value="1"/>
</dbReference>
<evidence type="ECO:0000256" key="2">
    <source>
        <dbReference type="ARBA" id="ARBA00007639"/>
    </source>
</evidence>
<dbReference type="GO" id="GO:0030246">
    <property type="term" value="F:carbohydrate binding"/>
    <property type="evidence" value="ECO:0007669"/>
    <property type="project" value="TreeGrafter"/>
</dbReference>
<accession>A0A917CXX7</accession>
<keyword evidence="5" id="KW-1185">Reference proteome</keyword>
<reference evidence="4" key="2">
    <citation type="submission" date="2020-09" db="EMBL/GenBank/DDBJ databases">
        <authorList>
            <person name="Sun Q."/>
            <person name="Zhou Y."/>
        </authorList>
    </citation>
    <scope>NUCLEOTIDE SEQUENCE</scope>
    <source>
        <strain evidence="4">CGMCC 1.12987</strain>
    </source>
</reference>
<proteinExistence type="inferred from homology"/>
<dbReference type="InterPro" id="IPR028082">
    <property type="entry name" value="Peripla_BP_I"/>
</dbReference>
<dbReference type="InterPro" id="IPR025997">
    <property type="entry name" value="SBP_2_dom"/>
</dbReference>
<organism evidence="4 5">
    <name type="scientific">Paenibacillus abyssi</name>
    <dbReference type="NCBI Taxonomy" id="1340531"/>
    <lineage>
        <taxon>Bacteria</taxon>
        <taxon>Bacillati</taxon>
        <taxon>Bacillota</taxon>
        <taxon>Bacilli</taxon>
        <taxon>Bacillales</taxon>
        <taxon>Paenibacillaceae</taxon>
        <taxon>Paenibacillus</taxon>
    </lineage>
</organism>
<dbReference type="Pfam" id="PF13407">
    <property type="entry name" value="Peripla_BP_4"/>
    <property type="match status" value="1"/>
</dbReference>
<name>A0A917CXX7_9BACL</name>
<evidence type="ECO:0000259" key="3">
    <source>
        <dbReference type="Pfam" id="PF13407"/>
    </source>
</evidence>
<dbReference type="PROSITE" id="PS51257">
    <property type="entry name" value="PROKAR_LIPOPROTEIN"/>
    <property type="match status" value="1"/>
</dbReference>
<dbReference type="InterPro" id="IPR050555">
    <property type="entry name" value="Bact_Solute-Bind_Prot2"/>
</dbReference>
<dbReference type="SUPFAM" id="SSF53822">
    <property type="entry name" value="Periplasmic binding protein-like I"/>
    <property type="match status" value="1"/>
</dbReference>
<feature type="domain" description="Periplasmic binding protein" evidence="3">
    <location>
        <begin position="66"/>
        <end position="322"/>
    </location>
</feature>
<dbReference type="RefSeq" id="WP_188530906.1">
    <property type="nucleotide sequence ID" value="NZ_BMGR01000005.1"/>
</dbReference>
<dbReference type="Gene3D" id="3.40.50.2300">
    <property type="match status" value="2"/>
</dbReference>
<gene>
    <name evidence="4" type="ORF">GCM10010916_18210</name>
</gene>
<protein>
    <submittedName>
        <fullName evidence="4">Sugar ABC transporter substrate-binding protein</fullName>
    </submittedName>
</protein>
<comment type="caution">
    <text evidence="4">The sequence shown here is derived from an EMBL/GenBank/DDBJ whole genome shotgun (WGS) entry which is preliminary data.</text>
</comment>
<comment type="subcellular location">
    <subcellularLocation>
        <location evidence="1">Cell envelope</location>
    </subcellularLocation>
</comment>
<dbReference type="GO" id="GO:0030288">
    <property type="term" value="C:outer membrane-bounded periplasmic space"/>
    <property type="evidence" value="ECO:0007669"/>
    <property type="project" value="TreeGrafter"/>
</dbReference>
<reference evidence="4" key="1">
    <citation type="journal article" date="2014" name="Int. J. Syst. Evol. Microbiol.">
        <title>Complete genome sequence of Corynebacterium casei LMG S-19264T (=DSM 44701T), isolated from a smear-ripened cheese.</title>
        <authorList>
            <consortium name="US DOE Joint Genome Institute (JGI-PGF)"/>
            <person name="Walter F."/>
            <person name="Albersmeier A."/>
            <person name="Kalinowski J."/>
            <person name="Ruckert C."/>
        </authorList>
    </citation>
    <scope>NUCLEOTIDE SEQUENCE</scope>
    <source>
        <strain evidence="4">CGMCC 1.12987</strain>
    </source>
</reference>
<dbReference type="PANTHER" id="PTHR30036:SF7">
    <property type="entry name" value="ABC TRANSPORTER PERIPLASMIC-BINDING PROTEIN YPHF"/>
    <property type="match status" value="1"/>
</dbReference>
<comment type="similarity">
    <text evidence="2">Belongs to the bacterial solute-binding protein 2 family.</text>
</comment>
<evidence type="ECO:0000313" key="5">
    <source>
        <dbReference type="Proteomes" id="UP000644756"/>
    </source>
</evidence>